<accession>A0A9X2DB01</accession>
<keyword evidence="1" id="KW-0812">Transmembrane</keyword>
<dbReference type="Pfam" id="PF06750">
    <property type="entry name" value="A24_N_bact"/>
    <property type="match status" value="1"/>
</dbReference>
<evidence type="ECO:0000259" key="2">
    <source>
        <dbReference type="Pfam" id="PF06750"/>
    </source>
</evidence>
<dbReference type="GO" id="GO:0005886">
    <property type="term" value="C:plasma membrane"/>
    <property type="evidence" value="ECO:0007669"/>
    <property type="project" value="TreeGrafter"/>
</dbReference>
<organism evidence="3 4">
    <name type="scientific">Nocardioides bruguierae</name>
    <dbReference type="NCBI Taxonomy" id="2945102"/>
    <lineage>
        <taxon>Bacteria</taxon>
        <taxon>Bacillati</taxon>
        <taxon>Actinomycetota</taxon>
        <taxon>Actinomycetes</taxon>
        <taxon>Propionibacteriales</taxon>
        <taxon>Nocardioidaceae</taxon>
        <taxon>Nocardioides</taxon>
    </lineage>
</organism>
<proteinExistence type="predicted"/>
<dbReference type="Proteomes" id="UP001139485">
    <property type="component" value="Unassembled WGS sequence"/>
</dbReference>
<keyword evidence="1" id="KW-0472">Membrane</keyword>
<evidence type="ECO:0000313" key="3">
    <source>
        <dbReference type="EMBL" id="MCM0622385.1"/>
    </source>
</evidence>
<feature type="transmembrane region" description="Helical" evidence="1">
    <location>
        <begin position="220"/>
        <end position="239"/>
    </location>
</feature>
<dbReference type="PANTHER" id="PTHR30487:SF0">
    <property type="entry name" value="PREPILIN LEADER PEPTIDASE_N-METHYLTRANSFERASE-RELATED"/>
    <property type="match status" value="1"/>
</dbReference>
<name>A0A9X2DB01_9ACTN</name>
<feature type="transmembrane region" description="Helical" evidence="1">
    <location>
        <begin position="246"/>
        <end position="268"/>
    </location>
</feature>
<dbReference type="EMBL" id="JAMOIL010000033">
    <property type="protein sequence ID" value="MCM0622385.1"/>
    <property type="molecule type" value="Genomic_DNA"/>
</dbReference>
<dbReference type="GO" id="GO:0004190">
    <property type="term" value="F:aspartic-type endopeptidase activity"/>
    <property type="evidence" value="ECO:0007669"/>
    <property type="project" value="TreeGrafter"/>
</dbReference>
<feature type="transmembrane region" description="Helical" evidence="1">
    <location>
        <begin position="164"/>
        <end position="184"/>
    </location>
</feature>
<feature type="domain" description="Prepilin peptidase A24 N-terminal" evidence="2">
    <location>
        <begin position="13"/>
        <end position="94"/>
    </location>
</feature>
<gene>
    <name evidence="3" type="ORF">M8330_19015</name>
</gene>
<feature type="transmembrane region" description="Helical" evidence="1">
    <location>
        <begin position="196"/>
        <end position="214"/>
    </location>
</feature>
<reference evidence="3" key="1">
    <citation type="submission" date="2022-05" db="EMBL/GenBank/DDBJ databases">
        <authorList>
            <person name="Tuo L."/>
        </authorList>
    </citation>
    <scope>NUCLEOTIDE SEQUENCE</scope>
    <source>
        <strain evidence="3">BSK12Z-4</strain>
    </source>
</reference>
<sequence length="277" mass="27543">MSVLLAVCVVLGLLGLALGSFGTVVAHRVPAGLSVVSPRSACPACGHAVRERDNVPVLSWVLLRGRCRDCATTIPWRYPAVEAATAVLFVLLAVLLLPDSVGSWTAWDAGRLVAWLAVVAGGVPLVAVDLALHRLPFAVTAWTGGFVLAGLAGGAVAVGDPGLLLPPLVGALVWLAVIGGLHVLTAGRGMGLGDVALAPVLGAATGSLTVTGLVPGAALVGLALAFVGGALVGGGLLLADRSRRRVLPFGPFLVGGALLAVPCGVPLAEAYAGLVGL</sequence>
<comment type="caution">
    <text evidence="3">The sequence shown here is derived from an EMBL/GenBank/DDBJ whole genome shotgun (WGS) entry which is preliminary data.</text>
</comment>
<keyword evidence="4" id="KW-1185">Reference proteome</keyword>
<evidence type="ECO:0000313" key="4">
    <source>
        <dbReference type="Proteomes" id="UP001139485"/>
    </source>
</evidence>
<feature type="transmembrane region" description="Helical" evidence="1">
    <location>
        <begin position="139"/>
        <end position="158"/>
    </location>
</feature>
<keyword evidence="1" id="KW-1133">Transmembrane helix</keyword>
<dbReference type="InterPro" id="IPR050882">
    <property type="entry name" value="Prepilin_peptidase/N-MTase"/>
</dbReference>
<protein>
    <submittedName>
        <fullName evidence="3">Prepilin peptidase</fullName>
    </submittedName>
</protein>
<feature type="transmembrane region" description="Helical" evidence="1">
    <location>
        <begin position="112"/>
        <end position="132"/>
    </location>
</feature>
<dbReference type="GO" id="GO:0006465">
    <property type="term" value="P:signal peptide processing"/>
    <property type="evidence" value="ECO:0007669"/>
    <property type="project" value="TreeGrafter"/>
</dbReference>
<dbReference type="AlphaFoldDB" id="A0A9X2DB01"/>
<dbReference type="InterPro" id="IPR010627">
    <property type="entry name" value="Prepilin_pept_A24_N"/>
</dbReference>
<dbReference type="RefSeq" id="WP_250828603.1">
    <property type="nucleotide sequence ID" value="NZ_JAMOIL010000033.1"/>
</dbReference>
<evidence type="ECO:0000256" key="1">
    <source>
        <dbReference type="SAM" id="Phobius"/>
    </source>
</evidence>
<dbReference type="PANTHER" id="PTHR30487">
    <property type="entry name" value="TYPE 4 PREPILIN-LIKE PROTEINS LEADER PEPTIDE-PROCESSING ENZYME"/>
    <property type="match status" value="1"/>
</dbReference>